<dbReference type="Proteomes" id="UP001597079">
    <property type="component" value="Unassembled WGS sequence"/>
</dbReference>
<name>A0ABW4JG01_9BACL</name>
<dbReference type="EMBL" id="JBHUCX010000028">
    <property type="protein sequence ID" value="MFD1675242.1"/>
    <property type="molecule type" value="Genomic_DNA"/>
</dbReference>
<evidence type="ECO:0000259" key="1">
    <source>
        <dbReference type="Pfam" id="PF01909"/>
    </source>
</evidence>
<dbReference type="InterPro" id="IPR002934">
    <property type="entry name" value="Polymerase_NTP_transf_dom"/>
</dbReference>
<reference evidence="3" key="1">
    <citation type="journal article" date="2019" name="Int. J. Syst. Evol. Microbiol.">
        <title>The Global Catalogue of Microorganisms (GCM) 10K type strain sequencing project: providing services to taxonomists for standard genome sequencing and annotation.</title>
        <authorList>
            <consortium name="The Broad Institute Genomics Platform"/>
            <consortium name="The Broad Institute Genome Sequencing Center for Infectious Disease"/>
            <person name="Wu L."/>
            <person name="Ma J."/>
        </authorList>
    </citation>
    <scope>NUCLEOTIDE SEQUENCE [LARGE SCALE GENOMIC DNA]</scope>
    <source>
        <strain evidence="3">CGMCC 1.12286</strain>
    </source>
</reference>
<dbReference type="RefSeq" id="WP_377943116.1">
    <property type="nucleotide sequence ID" value="NZ_JBHUCX010000028.1"/>
</dbReference>
<proteinExistence type="predicted"/>
<feature type="domain" description="Polymerase nucleotidyl transferase" evidence="1">
    <location>
        <begin position="10"/>
        <end position="68"/>
    </location>
</feature>
<protein>
    <submittedName>
        <fullName evidence="2">Nucleotidyltransferase domain-containing protein</fullName>
    </submittedName>
</protein>
<dbReference type="Pfam" id="PF01909">
    <property type="entry name" value="NTP_transf_2"/>
    <property type="match status" value="1"/>
</dbReference>
<dbReference type="SUPFAM" id="SSF81301">
    <property type="entry name" value="Nucleotidyltransferase"/>
    <property type="match status" value="1"/>
</dbReference>
<gene>
    <name evidence="2" type="ORF">ACFSB2_11105</name>
</gene>
<evidence type="ECO:0000313" key="3">
    <source>
        <dbReference type="Proteomes" id="UP001597079"/>
    </source>
</evidence>
<comment type="caution">
    <text evidence="2">The sequence shown here is derived from an EMBL/GenBank/DDBJ whole genome shotgun (WGS) entry which is preliminary data.</text>
</comment>
<dbReference type="InterPro" id="IPR043519">
    <property type="entry name" value="NT_sf"/>
</dbReference>
<dbReference type="Gene3D" id="3.30.460.10">
    <property type="entry name" value="Beta Polymerase, domain 2"/>
    <property type="match status" value="1"/>
</dbReference>
<sequence>MVREAEAFIEQFVHEMKETFEQNLKSITLCGSYVRGDNTEDSDMDVYCLFECLTAEDLFAVGGIIQKLPSLYAKFELNTQCLTVDEYLHQGFARAFVSPISYFESRVIYGEDFRIRPSREDFISFFESVISETIMSIRHYMTSLESMESLMDGRLKRWVLKPLCVALRAERYIMTGNYPRNYTELLGQSAGLSQTKAIEWILDKTQLHRDIAESPQNVLATLLNISTEVSRRVADVGKQMEDM</sequence>
<accession>A0ABW4JG01</accession>
<evidence type="ECO:0000313" key="2">
    <source>
        <dbReference type="EMBL" id="MFD1675242.1"/>
    </source>
</evidence>
<dbReference type="CDD" id="cd05403">
    <property type="entry name" value="NT_KNTase_like"/>
    <property type="match status" value="1"/>
</dbReference>
<organism evidence="2 3">
    <name type="scientific">Alicyclobacillus fodiniaquatilis</name>
    <dbReference type="NCBI Taxonomy" id="1661150"/>
    <lineage>
        <taxon>Bacteria</taxon>
        <taxon>Bacillati</taxon>
        <taxon>Bacillota</taxon>
        <taxon>Bacilli</taxon>
        <taxon>Bacillales</taxon>
        <taxon>Alicyclobacillaceae</taxon>
        <taxon>Alicyclobacillus</taxon>
    </lineage>
</organism>
<keyword evidence="3" id="KW-1185">Reference proteome</keyword>